<proteinExistence type="predicted"/>
<evidence type="ECO:0000313" key="3">
    <source>
        <dbReference type="Proteomes" id="UP000184356"/>
    </source>
</evidence>
<dbReference type="VEuPathDB" id="FungiDB:ASPSYDRAFT_712987"/>
<evidence type="ECO:0000313" key="2">
    <source>
        <dbReference type="EMBL" id="OJJ52308.1"/>
    </source>
</evidence>
<accession>A0A1L9SYQ1</accession>
<organism evidence="2 3">
    <name type="scientific">Aspergillus sydowii CBS 593.65</name>
    <dbReference type="NCBI Taxonomy" id="1036612"/>
    <lineage>
        <taxon>Eukaryota</taxon>
        <taxon>Fungi</taxon>
        <taxon>Dikarya</taxon>
        <taxon>Ascomycota</taxon>
        <taxon>Pezizomycotina</taxon>
        <taxon>Eurotiomycetes</taxon>
        <taxon>Eurotiomycetidae</taxon>
        <taxon>Eurotiales</taxon>
        <taxon>Aspergillaceae</taxon>
        <taxon>Aspergillus</taxon>
        <taxon>Aspergillus subgen. Nidulantes</taxon>
    </lineage>
</organism>
<feature type="compositionally biased region" description="Acidic residues" evidence="1">
    <location>
        <begin position="107"/>
        <end position="116"/>
    </location>
</feature>
<sequence length="136" mass="14602">MGPRPGRSGGVNKTLNHMKTPILAREKGRINDLHVQSNGDSAGQRPFGGQINGVEQGLQDSEITNQAGIQQAQVKAANEEYYGSEMDVDQGLGSGPPDFARTREDNVPVDDGDYADIEPLAIDLTGEDGQRACDHR</sequence>
<protein>
    <submittedName>
        <fullName evidence="2">Uncharacterized protein</fullName>
    </submittedName>
</protein>
<gene>
    <name evidence="2" type="ORF">ASPSYDRAFT_712987</name>
</gene>
<feature type="region of interest" description="Disordered" evidence="1">
    <location>
        <begin position="86"/>
        <end position="136"/>
    </location>
</feature>
<reference evidence="3" key="1">
    <citation type="journal article" date="2017" name="Genome Biol.">
        <title>Comparative genomics reveals high biological diversity and specific adaptations in the industrially and medically important fungal genus Aspergillus.</title>
        <authorList>
            <person name="de Vries R.P."/>
            <person name="Riley R."/>
            <person name="Wiebenga A."/>
            <person name="Aguilar-Osorio G."/>
            <person name="Amillis S."/>
            <person name="Uchima C.A."/>
            <person name="Anderluh G."/>
            <person name="Asadollahi M."/>
            <person name="Askin M."/>
            <person name="Barry K."/>
            <person name="Battaglia E."/>
            <person name="Bayram O."/>
            <person name="Benocci T."/>
            <person name="Braus-Stromeyer S.A."/>
            <person name="Caldana C."/>
            <person name="Canovas D."/>
            <person name="Cerqueira G.C."/>
            <person name="Chen F."/>
            <person name="Chen W."/>
            <person name="Choi C."/>
            <person name="Clum A."/>
            <person name="Dos Santos R.A."/>
            <person name="Damasio A.R."/>
            <person name="Diallinas G."/>
            <person name="Emri T."/>
            <person name="Fekete E."/>
            <person name="Flipphi M."/>
            <person name="Freyberg S."/>
            <person name="Gallo A."/>
            <person name="Gournas C."/>
            <person name="Habgood R."/>
            <person name="Hainaut M."/>
            <person name="Harispe M.L."/>
            <person name="Henrissat B."/>
            <person name="Hilden K.S."/>
            <person name="Hope R."/>
            <person name="Hossain A."/>
            <person name="Karabika E."/>
            <person name="Karaffa L."/>
            <person name="Karanyi Z."/>
            <person name="Krasevec N."/>
            <person name="Kuo A."/>
            <person name="Kusch H."/>
            <person name="LaButti K."/>
            <person name="Lagendijk E.L."/>
            <person name="Lapidus A."/>
            <person name="Levasseur A."/>
            <person name="Lindquist E."/>
            <person name="Lipzen A."/>
            <person name="Logrieco A.F."/>
            <person name="MacCabe A."/>
            <person name="Maekelae M.R."/>
            <person name="Malavazi I."/>
            <person name="Melin P."/>
            <person name="Meyer V."/>
            <person name="Mielnichuk N."/>
            <person name="Miskei M."/>
            <person name="Molnar A.P."/>
            <person name="Mule G."/>
            <person name="Ngan C.Y."/>
            <person name="Orejas M."/>
            <person name="Orosz E."/>
            <person name="Ouedraogo J.P."/>
            <person name="Overkamp K.M."/>
            <person name="Park H.-S."/>
            <person name="Perrone G."/>
            <person name="Piumi F."/>
            <person name="Punt P.J."/>
            <person name="Ram A.F."/>
            <person name="Ramon A."/>
            <person name="Rauscher S."/>
            <person name="Record E."/>
            <person name="Riano-Pachon D.M."/>
            <person name="Robert V."/>
            <person name="Roehrig J."/>
            <person name="Ruller R."/>
            <person name="Salamov A."/>
            <person name="Salih N.S."/>
            <person name="Samson R.A."/>
            <person name="Sandor E."/>
            <person name="Sanguinetti M."/>
            <person name="Schuetze T."/>
            <person name="Sepcic K."/>
            <person name="Shelest E."/>
            <person name="Sherlock G."/>
            <person name="Sophianopoulou V."/>
            <person name="Squina F.M."/>
            <person name="Sun H."/>
            <person name="Susca A."/>
            <person name="Todd R.B."/>
            <person name="Tsang A."/>
            <person name="Unkles S.E."/>
            <person name="van de Wiele N."/>
            <person name="van Rossen-Uffink D."/>
            <person name="Oliveira J.V."/>
            <person name="Vesth T.C."/>
            <person name="Visser J."/>
            <person name="Yu J.-H."/>
            <person name="Zhou M."/>
            <person name="Andersen M.R."/>
            <person name="Archer D.B."/>
            <person name="Baker S.E."/>
            <person name="Benoit I."/>
            <person name="Brakhage A.A."/>
            <person name="Braus G.H."/>
            <person name="Fischer R."/>
            <person name="Frisvad J.C."/>
            <person name="Goldman G.H."/>
            <person name="Houbraken J."/>
            <person name="Oakley B."/>
            <person name="Pocsi I."/>
            <person name="Scazzocchio C."/>
            <person name="Seiboth B."/>
            <person name="vanKuyk P.A."/>
            <person name="Wortman J."/>
            <person name="Dyer P.S."/>
            <person name="Grigoriev I.V."/>
        </authorList>
    </citation>
    <scope>NUCLEOTIDE SEQUENCE [LARGE SCALE GENOMIC DNA]</scope>
    <source>
        <strain evidence="3">CBS 593.65</strain>
    </source>
</reference>
<dbReference type="AlphaFoldDB" id="A0A1L9SYQ1"/>
<dbReference type="RefSeq" id="XP_040696114.1">
    <property type="nucleotide sequence ID" value="XM_040850571.1"/>
</dbReference>
<dbReference type="Proteomes" id="UP000184356">
    <property type="component" value="Unassembled WGS sequence"/>
</dbReference>
<evidence type="ECO:0000256" key="1">
    <source>
        <dbReference type="SAM" id="MobiDB-lite"/>
    </source>
</evidence>
<keyword evidence="3" id="KW-1185">Reference proteome</keyword>
<dbReference type="GeneID" id="63766644"/>
<dbReference type="EMBL" id="KV878603">
    <property type="protein sequence ID" value="OJJ52308.1"/>
    <property type="molecule type" value="Genomic_DNA"/>
</dbReference>
<name>A0A1L9SYQ1_9EURO</name>